<organism evidence="2 3">
    <name type="scientific">Ditylenchus dipsaci</name>
    <dbReference type="NCBI Taxonomy" id="166011"/>
    <lineage>
        <taxon>Eukaryota</taxon>
        <taxon>Metazoa</taxon>
        <taxon>Ecdysozoa</taxon>
        <taxon>Nematoda</taxon>
        <taxon>Chromadorea</taxon>
        <taxon>Rhabditida</taxon>
        <taxon>Tylenchina</taxon>
        <taxon>Tylenchomorpha</taxon>
        <taxon>Sphaerularioidea</taxon>
        <taxon>Anguinidae</taxon>
        <taxon>Anguininae</taxon>
        <taxon>Ditylenchus</taxon>
    </lineage>
</organism>
<name>A0A915ESR9_9BILA</name>
<evidence type="ECO:0000313" key="3">
    <source>
        <dbReference type="WBParaSite" id="jg8917"/>
    </source>
</evidence>
<evidence type="ECO:0000256" key="1">
    <source>
        <dbReference type="SAM" id="Phobius"/>
    </source>
</evidence>
<feature type="transmembrane region" description="Helical" evidence="1">
    <location>
        <begin position="12"/>
        <end position="30"/>
    </location>
</feature>
<evidence type="ECO:0000313" key="2">
    <source>
        <dbReference type="Proteomes" id="UP000887574"/>
    </source>
</evidence>
<sequence length="91" mass="10266">MVRSSQKVNVFVYYLLFIFSVGFAFPNINVTMNTFRLLLHQLWPQNGMDVGSGVITVMIIIWTVSYKRLVPLKYVNDTTSSITISIASSTA</sequence>
<keyword evidence="1" id="KW-0812">Transmembrane</keyword>
<dbReference type="Proteomes" id="UP000887574">
    <property type="component" value="Unplaced"/>
</dbReference>
<keyword evidence="2" id="KW-1185">Reference proteome</keyword>
<protein>
    <submittedName>
        <fullName evidence="3">Uncharacterized protein</fullName>
    </submittedName>
</protein>
<reference evidence="3" key="1">
    <citation type="submission" date="2022-11" db="UniProtKB">
        <authorList>
            <consortium name="WormBaseParasite"/>
        </authorList>
    </citation>
    <scope>IDENTIFICATION</scope>
</reference>
<keyword evidence="1" id="KW-0472">Membrane</keyword>
<accession>A0A915ESR9</accession>
<dbReference type="AlphaFoldDB" id="A0A915ESR9"/>
<proteinExistence type="predicted"/>
<dbReference type="WBParaSite" id="jg8917">
    <property type="protein sequence ID" value="jg8917"/>
    <property type="gene ID" value="jg8917"/>
</dbReference>
<feature type="transmembrane region" description="Helical" evidence="1">
    <location>
        <begin position="50"/>
        <end position="66"/>
    </location>
</feature>
<keyword evidence="1" id="KW-1133">Transmembrane helix</keyword>